<accession>A0A0A5G1Q6</accession>
<dbReference type="InterPro" id="IPR032812">
    <property type="entry name" value="SbsA_Ig"/>
</dbReference>
<comment type="caution">
    <text evidence="3">The sequence shown here is derived from an EMBL/GenBank/DDBJ whole genome shotgun (WGS) entry which is preliminary data.</text>
</comment>
<evidence type="ECO:0000313" key="3">
    <source>
        <dbReference type="EMBL" id="KGX85058.1"/>
    </source>
</evidence>
<feature type="domain" description="SbsA Ig-like" evidence="2">
    <location>
        <begin position="17"/>
        <end position="103"/>
    </location>
</feature>
<keyword evidence="4" id="KW-1185">Reference proteome</keyword>
<dbReference type="InterPro" id="IPR014755">
    <property type="entry name" value="Cu-Rt/internalin_Ig-like"/>
</dbReference>
<sequence length="105" mass="12083">MPNPDHFKNSEKWPLKEDVPRDKSWTITYNTELDASSVNNLTVFVVSESGDFYPLDREVARDKIIITPKSGWWNANTTYTLIIEGVESIKGEPQYLPVTMEFVTE</sequence>
<protein>
    <recommendedName>
        <fullName evidence="2">SbsA Ig-like domain-containing protein</fullName>
    </recommendedName>
</protein>
<proteinExistence type="predicted"/>
<evidence type="ECO:0000313" key="4">
    <source>
        <dbReference type="Proteomes" id="UP000030401"/>
    </source>
</evidence>
<dbReference type="Gene3D" id="2.60.40.1220">
    <property type="match status" value="1"/>
</dbReference>
<dbReference type="Proteomes" id="UP000030401">
    <property type="component" value="Unassembled WGS sequence"/>
</dbReference>
<dbReference type="RefSeq" id="WP_036835805.1">
    <property type="nucleotide sequence ID" value="NZ_AVPG01000027.1"/>
</dbReference>
<reference evidence="3 4" key="1">
    <citation type="submission" date="2013-08" db="EMBL/GenBank/DDBJ databases">
        <authorList>
            <person name="Huang J."/>
            <person name="Wang G."/>
        </authorList>
    </citation>
    <scope>NUCLEOTIDE SEQUENCE [LARGE SCALE GENOMIC DNA]</scope>
    <source>
        <strain evidence="3 4">JSM 072002</strain>
    </source>
</reference>
<evidence type="ECO:0000256" key="1">
    <source>
        <dbReference type="ARBA" id="ARBA00022729"/>
    </source>
</evidence>
<dbReference type="AlphaFoldDB" id="A0A0A5G1Q6"/>
<gene>
    <name evidence="3" type="ORF">N784_11220</name>
</gene>
<organism evidence="3 4">
    <name type="scientific">Pontibacillus litoralis JSM 072002</name>
    <dbReference type="NCBI Taxonomy" id="1385512"/>
    <lineage>
        <taxon>Bacteria</taxon>
        <taxon>Bacillati</taxon>
        <taxon>Bacillota</taxon>
        <taxon>Bacilli</taxon>
        <taxon>Bacillales</taxon>
        <taxon>Bacillaceae</taxon>
        <taxon>Pontibacillus</taxon>
    </lineage>
</organism>
<name>A0A0A5G1Q6_9BACI</name>
<keyword evidence="1" id="KW-0732">Signal</keyword>
<evidence type="ECO:0000259" key="2">
    <source>
        <dbReference type="Pfam" id="PF13205"/>
    </source>
</evidence>
<dbReference type="Pfam" id="PF13205">
    <property type="entry name" value="Big_5"/>
    <property type="match status" value="1"/>
</dbReference>
<dbReference type="EMBL" id="AVPG01000027">
    <property type="protein sequence ID" value="KGX85058.1"/>
    <property type="molecule type" value="Genomic_DNA"/>
</dbReference>
<dbReference type="STRING" id="1385512.N784_11220"/>